<dbReference type="EMBL" id="KN831853">
    <property type="protein sequence ID" value="KIM34813.1"/>
    <property type="molecule type" value="Genomic_DNA"/>
</dbReference>
<evidence type="ECO:0000313" key="1">
    <source>
        <dbReference type="EMBL" id="KIM34813.1"/>
    </source>
</evidence>
<dbReference type="HOGENOM" id="CLU_2469359_0_0_1"/>
<gene>
    <name evidence="1" type="ORF">M413DRAFT_391299</name>
</gene>
<proteinExistence type="predicted"/>
<reference evidence="2" key="2">
    <citation type="submission" date="2015-01" db="EMBL/GenBank/DDBJ databases">
        <title>Evolutionary Origins and Diversification of the Mycorrhizal Mutualists.</title>
        <authorList>
            <consortium name="DOE Joint Genome Institute"/>
            <consortium name="Mycorrhizal Genomics Consortium"/>
            <person name="Kohler A."/>
            <person name="Kuo A."/>
            <person name="Nagy L.G."/>
            <person name="Floudas D."/>
            <person name="Copeland A."/>
            <person name="Barry K.W."/>
            <person name="Cichocki N."/>
            <person name="Veneault-Fourrey C."/>
            <person name="LaButti K."/>
            <person name="Lindquist E.A."/>
            <person name="Lipzen A."/>
            <person name="Lundell T."/>
            <person name="Morin E."/>
            <person name="Murat C."/>
            <person name="Riley R."/>
            <person name="Ohm R."/>
            <person name="Sun H."/>
            <person name="Tunlid A."/>
            <person name="Henrissat B."/>
            <person name="Grigoriev I.V."/>
            <person name="Hibbett D.S."/>
            <person name="Martin F."/>
        </authorList>
    </citation>
    <scope>NUCLEOTIDE SEQUENCE [LARGE SCALE GENOMIC DNA]</scope>
    <source>
        <strain evidence="2">h7</strain>
    </source>
</reference>
<organism evidence="1 2">
    <name type="scientific">Hebeloma cylindrosporum</name>
    <dbReference type="NCBI Taxonomy" id="76867"/>
    <lineage>
        <taxon>Eukaryota</taxon>
        <taxon>Fungi</taxon>
        <taxon>Dikarya</taxon>
        <taxon>Basidiomycota</taxon>
        <taxon>Agaricomycotina</taxon>
        <taxon>Agaricomycetes</taxon>
        <taxon>Agaricomycetidae</taxon>
        <taxon>Agaricales</taxon>
        <taxon>Agaricineae</taxon>
        <taxon>Hymenogastraceae</taxon>
        <taxon>Hebeloma</taxon>
    </lineage>
</organism>
<accession>A0A0C2X9V9</accession>
<protein>
    <submittedName>
        <fullName evidence="1">Uncharacterized protein</fullName>
    </submittedName>
</protein>
<keyword evidence="2" id="KW-1185">Reference proteome</keyword>
<dbReference type="Proteomes" id="UP000053424">
    <property type="component" value="Unassembled WGS sequence"/>
</dbReference>
<evidence type="ECO:0000313" key="2">
    <source>
        <dbReference type="Proteomes" id="UP000053424"/>
    </source>
</evidence>
<sequence length="88" mass="9950">MLNIKLSSSSQIPPVSSFLYLRPYVFLSRNSSNLPLRIQFLFLSLGLLAEQILDMRPRLGSPSFHAIYFLQGLTKFGHPTSYGVVFLT</sequence>
<name>A0A0C2X9V9_HEBCY</name>
<reference evidence="1 2" key="1">
    <citation type="submission" date="2014-04" db="EMBL/GenBank/DDBJ databases">
        <authorList>
            <consortium name="DOE Joint Genome Institute"/>
            <person name="Kuo A."/>
            <person name="Gay G."/>
            <person name="Dore J."/>
            <person name="Kohler A."/>
            <person name="Nagy L.G."/>
            <person name="Floudas D."/>
            <person name="Copeland A."/>
            <person name="Barry K.W."/>
            <person name="Cichocki N."/>
            <person name="Veneault-Fourrey C."/>
            <person name="LaButti K."/>
            <person name="Lindquist E.A."/>
            <person name="Lipzen A."/>
            <person name="Lundell T."/>
            <person name="Morin E."/>
            <person name="Murat C."/>
            <person name="Sun H."/>
            <person name="Tunlid A."/>
            <person name="Henrissat B."/>
            <person name="Grigoriev I.V."/>
            <person name="Hibbett D.S."/>
            <person name="Martin F."/>
            <person name="Nordberg H.P."/>
            <person name="Cantor M.N."/>
            <person name="Hua S.X."/>
        </authorList>
    </citation>
    <scope>NUCLEOTIDE SEQUENCE [LARGE SCALE GENOMIC DNA]</scope>
    <source>
        <strain evidence="2">h7</strain>
    </source>
</reference>
<dbReference type="AlphaFoldDB" id="A0A0C2X9V9"/>